<proteinExistence type="predicted"/>
<dbReference type="SUPFAM" id="SSF109604">
    <property type="entry name" value="HD-domain/PDEase-like"/>
    <property type="match status" value="1"/>
</dbReference>
<evidence type="ECO:0000313" key="1">
    <source>
        <dbReference type="EMBL" id="MFC5453812.1"/>
    </source>
</evidence>
<gene>
    <name evidence="1" type="ORF">ACFQDI_02990</name>
</gene>
<reference evidence="2" key="1">
    <citation type="journal article" date="2019" name="Int. J. Syst. Evol. Microbiol.">
        <title>The Global Catalogue of Microorganisms (GCM) 10K type strain sequencing project: providing services to taxonomists for standard genome sequencing and annotation.</title>
        <authorList>
            <consortium name="The Broad Institute Genomics Platform"/>
            <consortium name="The Broad Institute Genome Sequencing Center for Infectious Disease"/>
            <person name="Wu L."/>
            <person name="Ma J."/>
        </authorList>
    </citation>
    <scope>NUCLEOTIDE SEQUENCE [LARGE SCALE GENOMIC DNA]</scope>
    <source>
        <strain evidence="2">CGMCC 4.1469</strain>
    </source>
</reference>
<name>A0ABW0KM59_9BACT</name>
<protein>
    <recommendedName>
        <fullName evidence="3">HD domain-containing protein</fullName>
    </recommendedName>
</protein>
<dbReference type="Proteomes" id="UP001596052">
    <property type="component" value="Unassembled WGS sequence"/>
</dbReference>
<sequence length="169" mass="19486">MPDSIDFHRLWLAVAQVPHHRDPYSAHGPDHWRRVERNGCILAAKTGAKIHVVRLFALFHDSRRENEGWDPGHGKRGADFADTFRDRFFDLPDEDYELFRQACIWHTEGVHHEDPTIGTCWDADRLDLGRVGMIPSARFMSTVFGKEIADHGVIHPWLHLAEPYLADTD</sequence>
<keyword evidence="2" id="KW-1185">Reference proteome</keyword>
<dbReference type="RefSeq" id="WP_377163254.1">
    <property type="nucleotide sequence ID" value="NZ_JBHSMQ010000001.1"/>
</dbReference>
<evidence type="ECO:0008006" key="3">
    <source>
        <dbReference type="Google" id="ProtNLM"/>
    </source>
</evidence>
<organism evidence="1 2">
    <name type="scientific">Prosthecobacter fluviatilis</name>
    <dbReference type="NCBI Taxonomy" id="445931"/>
    <lineage>
        <taxon>Bacteria</taxon>
        <taxon>Pseudomonadati</taxon>
        <taxon>Verrucomicrobiota</taxon>
        <taxon>Verrucomicrobiia</taxon>
        <taxon>Verrucomicrobiales</taxon>
        <taxon>Verrucomicrobiaceae</taxon>
        <taxon>Prosthecobacter</taxon>
    </lineage>
</organism>
<comment type="caution">
    <text evidence="1">The sequence shown here is derived from an EMBL/GenBank/DDBJ whole genome shotgun (WGS) entry which is preliminary data.</text>
</comment>
<accession>A0ABW0KM59</accession>
<evidence type="ECO:0000313" key="2">
    <source>
        <dbReference type="Proteomes" id="UP001596052"/>
    </source>
</evidence>
<dbReference type="EMBL" id="JBHSMQ010000001">
    <property type="protein sequence ID" value="MFC5453812.1"/>
    <property type="molecule type" value="Genomic_DNA"/>
</dbReference>
<dbReference type="Gene3D" id="1.10.3210.10">
    <property type="entry name" value="Hypothetical protein af1432"/>
    <property type="match status" value="1"/>
</dbReference>